<keyword evidence="3" id="KW-1185">Reference proteome</keyword>
<sequence>MDIRRITGRIAVGLGALAVSAAAVGASATAASAQSANISTVSGKSVISKKPIPMNENYYYQYRSIENVYQGMHAGDWGTCNYVQPEPFPASYGCNKNITTSASIGGGIGNIPVGEISALIGFNINWSYTEGLGSGFSLTLPAGGYGPILAGSEYWQYYVVSQFRLCTAQGNCNAWGGNQANNVQRYDSPTYKFAGAY</sequence>
<organism evidence="2 3">
    <name type="scientific">Acidithrix ferrooxidans</name>
    <dbReference type="NCBI Taxonomy" id="1280514"/>
    <lineage>
        <taxon>Bacteria</taxon>
        <taxon>Bacillati</taxon>
        <taxon>Actinomycetota</taxon>
        <taxon>Acidimicrobiia</taxon>
        <taxon>Acidimicrobiales</taxon>
        <taxon>Acidimicrobiaceae</taxon>
        <taxon>Acidithrix</taxon>
    </lineage>
</organism>
<proteinExistence type="predicted"/>
<name>A0A0D8HCD9_9ACTN</name>
<evidence type="ECO:0000313" key="3">
    <source>
        <dbReference type="Proteomes" id="UP000032360"/>
    </source>
</evidence>
<keyword evidence="1" id="KW-0732">Signal</keyword>
<reference evidence="2 3" key="1">
    <citation type="submission" date="2015-01" db="EMBL/GenBank/DDBJ databases">
        <title>Draft genome of the acidophilic iron oxidizer Acidithrix ferrooxidans strain Py-F3.</title>
        <authorList>
            <person name="Poehlein A."/>
            <person name="Eisen S."/>
            <person name="Schloemann M."/>
            <person name="Johnson B.D."/>
            <person name="Daniel R."/>
            <person name="Muehling M."/>
        </authorList>
    </citation>
    <scope>NUCLEOTIDE SEQUENCE [LARGE SCALE GENOMIC DNA]</scope>
    <source>
        <strain evidence="2 3">Py-F3</strain>
    </source>
</reference>
<evidence type="ECO:0000313" key="2">
    <source>
        <dbReference type="EMBL" id="KJF15635.1"/>
    </source>
</evidence>
<dbReference type="EMBL" id="JXYS01000135">
    <property type="protein sequence ID" value="KJF15635.1"/>
    <property type="molecule type" value="Genomic_DNA"/>
</dbReference>
<gene>
    <name evidence="2" type="ORF">AXFE_35070</name>
</gene>
<dbReference type="AlphaFoldDB" id="A0A0D8HCD9"/>
<evidence type="ECO:0000256" key="1">
    <source>
        <dbReference type="SAM" id="SignalP"/>
    </source>
</evidence>
<comment type="caution">
    <text evidence="2">The sequence shown here is derived from an EMBL/GenBank/DDBJ whole genome shotgun (WGS) entry which is preliminary data.</text>
</comment>
<evidence type="ECO:0008006" key="4">
    <source>
        <dbReference type="Google" id="ProtNLM"/>
    </source>
</evidence>
<dbReference type="Proteomes" id="UP000032360">
    <property type="component" value="Unassembled WGS sequence"/>
</dbReference>
<accession>A0A0D8HCD9</accession>
<feature type="signal peptide" evidence="1">
    <location>
        <begin position="1"/>
        <end position="21"/>
    </location>
</feature>
<feature type="chain" id="PRO_5039010125" description="Secreted protein" evidence="1">
    <location>
        <begin position="22"/>
        <end position="197"/>
    </location>
</feature>
<protein>
    <recommendedName>
        <fullName evidence="4">Secreted protein</fullName>
    </recommendedName>
</protein>